<dbReference type="HAMAP" id="MF_00454">
    <property type="entry name" value="FluC"/>
    <property type="match status" value="1"/>
</dbReference>
<comment type="function">
    <text evidence="9 10">Fluoride-specific ion channel. Important for reducing fluoride concentration in the cell, thus reducing its toxicity.</text>
</comment>
<reference evidence="11 12" key="1">
    <citation type="submission" date="2019-01" db="EMBL/GenBank/DDBJ databases">
        <title>Lactibacter flavus gen. nov., sp. nov., a novel bacterium of the family Propionibacteriaceae isolated from raw milk and dairy products.</title>
        <authorList>
            <person name="Huptas C."/>
            <person name="Wenning M."/>
            <person name="Breitenwieser F."/>
            <person name="Doll E."/>
            <person name="Von Neubeck M."/>
            <person name="Busse H.-J."/>
            <person name="Scherer S."/>
        </authorList>
    </citation>
    <scope>NUCLEOTIDE SEQUENCE [LARGE SCALE GENOMIC DNA]</scope>
    <source>
        <strain evidence="11 12">DSM 22130</strain>
    </source>
</reference>
<dbReference type="EMBL" id="SDMR01000001">
    <property type="protein sequence ID" value="TBT96350.1"/>
    <property type="molecule type" value="Genomic_DNA"/>
</dbReference>
<evidence type="ECO:0000256" key="10">
    <source>
        <dbReference type="HAMAP-Rule" id="MF_00454"/>
    </source>
</evidence>
<evidence type="ECO:0000256" key="6">
    <source>
        <dbReference type="ARBA" id="ARBA00023303"/>
    </source>
</evidence>
<evidence type="ECO:0000256" key="3">
    <source>
        <dbReference type="ARBA" id="ARBA00022692"/>
    </source>
</evidence>
<keyword evidence="10" id="KW-0915">Sodium</keyword>
<feature type="transmembrane region" description="Helical" evidence="10">
    <location>
        <begin position="103"/>
        <end position="124"/>
    </location>
</feature>
<feature type="binding site" evidence="10">
    <location>
        <position position="84"/>
    </location>
    <ligand>
        <name>Na(+)</name>
        <dbReference type="ChEBI" id="CHEBI:29101"/>
        <note>structural</note>
    </ligand>
</feature>
<evidence type="ECO:0000313" key="11">
    <source>
        <dbReference type="EMBL" id="TBT96350.1"/>
    </source>
</evidence>
<organism evidence="11 12">
    <name type="scientific">Propioniciclava tarda</name>
    <dbReference type="NCBI Taxonomy" id="433330"/>
    <lineage>
        <taxon>Bacteria</taxon>
        <taxon>Bacillati</taxon>
        <taxon>Actinomycetota</taxon>
        <taxon>Actinomycetes</taxon>
        <taxon>Propionibacteriales</taxon>
        <taxon>Propionibacteriaceae</taxon>
        <taxon>Propioniciclava</taxon>
    </lineage>
</organism>
<comment type="catalytic activity">
    <reaction evidence="8">
        <text>fluoride(in) = fluoride(out)</text>
        <dbReference type="Rhea" id="RHEA:76159"/>
        <dbReference type="ChEBI" id="CHEBI:17051"/>
    </reaction>
    <physiologicalReaction direction="left-to-right" evidence="8">
        <dbReference type="Rhea" id="RHEA:76160"/>
    </physiologicalReaction>
</comment>
<comment type="subcellular location">
    <subcellularLocation>
        <location evidence="1 10">Cell membrane</location>
        <topology evidence="1 10">Multi-pass membrane protein</topology>
    </subcellularLocation>
</comment>
<keyword evidence="10" id="KW-0479">Metal-binding</keyword>
<sequence length="141" mass="14309">MTASQRAATQSNALRAGGLVFLGGSLGTALRALVGLTLPVGWVALPTLVVNVVGAFAIGVLYESLALRDGRRSWRLFLGTGVLGGFTTYSALAVAVVTHGAQGWTYGLVSVIAGLVACWIGAAVPAASRAHETRGSSGAER</sequence>
<keyword evidence="4 10" id="KW-1133">Transmembrane helix</keyword>
<dbReference type="RefSeq" id="WP_131170762.1">
    <property type="nucleotide sequence ID" value="NZ_FXTL01000001.1"/>
</dbReference>
<keyword evidence="3 10" id="KW-0812">Transmembrane</keyword>
<dbReference type="OrthoDB" id="5148600at2"/>
<evidence type="ECO:0000256" key="5">
    <source>
        <dbReference type="ARBA" id="ARBA00023136"/>
    </source>
</evidence>
<dbReference type="Proteomes" id="UP000291933">
    <property type="component" value="Unassembled WGS sequence"/>
</dbReference>
<evidence type="ECO:0000256" key="2">
    <source>
        <dbReference type="ARBA" id="ARBA00022475"/>
    </source>
</evidence>
<dbReference type="GO" id="GO:0005886">
    <property type="term" value="C:plasma membrane"/>
    <property type="evidence" value="ECO:0007669"/>
    <property type="project" value="UniProtKB-SubCell"/>
</dbReference>
<keyword evidence="12" id="KW-1185">Reference proteome</keyword>
<evidence type="ECO:0000313" key="12">
    <source>
        <dbReference type="Proteomes" id="UP000291933"/>
    </source>
</evidence>
<feature type="transmembrane region" description="Helical" evidence="10">
    <location>
        <begin position="74"/>
        <end position="97"/>
    </location>
</feature>
<gene>
    <name evidence="10" type="primary">fluC</name>
    <name evidence="10" type="synonym">crcB</name>
    <name evidence="11" type="ORF">ET996_01440</name>
</gene>
<proteinExistence type="inferred from homology"/>
<comment type="activity regulation">
    <text evidence="10">Na(+) is not transported, but it plays an essential structural role and its presence is essential for fluoride channel function.</text>
</comment>
<dbReference type="GO" id="GO:0046872">
    <property type="term" value="F:metal ion binding"/>
    <property type="evidence" value="ECO:0007669"/>
    <property type="project" value="UniProtKB-KW"/>
</dbReference>
<dbReference type="Pfam" id="PF02537">
    <property type="entry name" value="CRCB"/>
    <property type="match status" value="1"/>
</dbReference>
<dbReference type="GO" id="GO:0140114">
    <property type="term" value="P:cellular detoxification of fluoride"/>
    <property type="evidence" value="ECO:0007669"/>
    <property type="project" value="UniProtKB-UniRule"/>
</dbReference>
<evidence type="ECO:0000256" key="8">
    <source>
        <dbReference type="ARBA" id="ARBA00035585"/>
    </source>
</evidence>
<evidence type="ECO:0000256" key="1">
    <source>
        <dbReference type="ARBA" id="ARBA00004651"/>
    </source>
</evidence>
<keyword evidence="2 10" id="KW-1003">Cell membrane</keyword>
<evidence type="ECO:0000256" key="4">
    <source>
        <dbReference type="ARBA" id="ARBA00022989"/>
    </source>
</evidence>
<keyword evidence="10" id="KW-0406">Ion transport</keyword>
<evidence type="ECO:0000256" key="9">
    <source>
        <dbReference type="ARBA" id="ARBA00049940"/>
    </source>
</evidence>
<accession>A0A4Q9KQK3</accession>
<name>A0A4Q9KQK3_PROTD</name>
<comment type="caution">
    <text evidence="11">The sequence shown here is derived from an EMBL/GenBank/DDBJ whole genome shotgun (WGS) entry which is preliminary data.</text>
</comment>
<feature type="transmembrane region" description="Helical" evidence="10">
    <location>
        <begin position="40"/>
        <end position="62"/>
    </location>
</feature>
<keyword evidence="10" id="KW-0813">Transport</keyword>
<evidence type="ECO:0000256" key="7">
    <source>
        <dbReference type="ARBA" id="ARBA00035120"/>
    </source>
</evidence>
<protein>
    <recommendedName>
        <fullName evidence="10">Fluoride-specific ion channel FluC</fullName>
    </recommendedName>
</protein>
<feature type="transmembrane region" description="Helical" evidence="10">
    <location>
        <begin position="12"/>
        <end position="34"/>
    </location>
</feature>
<keyword evidence="5 10" id="KW-0472">Membrane</keyword>
<feature type="binding site" evidence="10">
    <location>
        <position position="87"/>
    </location>
    <ligand>
        <name>Na(+)</name>
        <dbReference type="ChEBI" id="CHEBI:29101"/>
        <note>structural</note>
    </ligand>
</feature>
<dbReference type="InterPro" id="IPR003691">
    <property type="entry name" value="FluC"/>
</dbReference>
<dbReference type="GO" id="GO:0062054">
    <property type="term" value="F:fluoride channel activity"/>
    <property type="evidence" value="ECO:0007669"/>
    <property type="project" value="UniProtKB-UniRule"/>
</dbReference>
<comment type="similarity">
    <text evidence="7 10">Belongs to the fluoride channel Fluc/FEX (TC 1.A.43) family.</text>
</comment>
<dbReference type="AlphaFoldDB" id="A0A4Q9KQK3"/>
<keyword evidence="6 10" id="KW-0407">Ion channel</keyword>